<dbReference type="EMBL" id="AYSL01000001">
    <property type="protein sequence ID" value="KTF08492.1"/>
    <property type="molecule type" value="Genomic_DNA"/>
</dbReference>
<gene>
    <name evidence="1" type="ORF">MGSAQ_000008</name>
</gene>
<protein>
    <submittedName>
        <fullName evidence="1">Uncharacterized protein</fullName>
    </submittedName>
</protein>
<name>A0A1B6NZ15_9ZZZZ</name>
<reference evidence="1" key="1">
    <citation type="submission" date="2013-11" db="EMBL/GenBank/DDBJ databases">
        <title>Microbial diversity, functional groups and degradation webs in Northern and Southern Mediterranean and Red Sea marine crude oil polluted sites.</title>
        <authorList>
            <person name="Daffonchio D."/>
            <person name="Mapelli F."/>
            <person name="Ferrer M."/>
            <person name="Richter M."/>
            <person name="Cherif A."/>
            <person name="Malkawi H.I."/>
            <person name="Yakimov M.M."/>
            <person name="Abdel-Fattah Y.R."/>
            <person name="Blaghen M."/>
            <person name="Golyshin P.N."/>
            <person name="Kalogerakis N."/>
            <person name="Boon N."/>
            <person name="Magagnini M."/>
            <person name="Fava F."/>
        </authorList>
    </citation>
    <scope>NUCLEOTIDE SEQUENCE</scope>
</reference>
<sequence>MANKSRPLTFYYKTIKLDDDITFQQILESLNNLSPDQRKLVEGKKTYLLNNVMDYEGMYYGEIVCFETDKVQSIIHDAVKENNLLESAITTKDVAANEAELKNSTSEFVNSRIIFGLSDNHLAINPSMLGINRFVTYFNFLLNTYYWKDPKSAKVLLIKDVFQKPLKEKLKETHVRNVKIGQGVLTKHSDKATEKPFKLKDKSLLGKITDAVGKSLGFNSAMDDSNLRVNVTIDYCRNTSTEGQKVLDDLTVALATLDDSYIEIDFADGSDYKQGNLRVKGVIKQQILDNNSFDRNRLVEEIHSFLYQSIE</sequence>
<comment type="caution">
    <text evidence="1">The sequence shown here is derived from an EMBL/GenBank/DDBJ whole genome shotgun (WGS) entry which is preliminary data.</text>
</comment>
<evidence type="ECO:0000313" key="1">
    <source>
        <dbReference type="EMBL" id="KTF08492.1"/>
    </source>
</evidence>
<accession>A0A1B6NZ15</accession>
<proteinExistence type="predicted"/>
<organism evidence="1">
    <name type="scientific">marine sediment metagenome</name>
    <dbReference type="NCBI Taxonomy" id="412755"/>
    <lineage>
        <taxon>unclassified sequences</taxon>
        <taxon>metagenomes</taxon>
        <taxon>ecological metagenomes</taxon>
    </lineage>
</organism>
<dbReference type="AlphaFoldDB" id="A0A1B6NZ15"/>